<protein>
    <submittedName>
        <fullName evidence="4">Alpha/beta hydrolase</fullName>
    </submittedName>
</protein>
<reference evidence="4" key="1">
    <citation type="submission" date="2023-07" db="EMBL/GenBank/DDBJ databases">
        <title>Insights into the diversity of cutaneous corynebacteria.</title>
        <authorList>
            <person name="Bruggemann H."/>
            <person name="Poehlein A."/>
        </authorList>
    </citation>
    <scope>NUCLEOTIDE SEQUENCE</scope>
    <source>
        <strain evidence="4">P7_F1</strain>
    </source>
</reference>
<keyword evidence="5" id="KW-1185">Reference proteome</keyword>
<dbReference type="InterPro" id="IPR029058">
    <property type="entry name" value="AB_hydrolase_fold"/>
</dbReference>
<dbReference type="SUPFAM" id="SSF53474">
    <property type="entry name" value="alpha/beta-Hydrolases"/>
    <property type="match status" value="1"/>
</dbReference>
<name>A0ABT8Q7D6_9CORY</name>
<comment type="caution">
    <text evidence="4">The sequence shown here is derived from an EMBL/GenBank/DDBJ whole genome shotgun (WGS) entry which is preliminary data.</text>
</comment>
<dbReference type="Gene3D" id="3.40.50.1820">
    <property type="entry name" value="alpha/beta hydrolase"/>
    <property type="match status" value="1"/>
</dbReference>
<proteinExistence type="predicted"/>
<dbReference type="EMBL" id="JAUKFM010000008">
    <property type="protein sequence ID" value="MDN8620920.1"/>
    <property type="molecule type" value="Genomic_DNA"/>
</dbReference>
<evidence type="ECO:0000256" key="2">
    <source>
        <dbReference type="SAM" id="Phobius"/>
    </source>
</evidence>
<dbReference type="Pfam" id="PF20434">
    <property type="entry name" value="BD-FAE"/>
    <property type="match status" value="1"/>
</dbReference>
<evidence type="ECO:0000313" key="5">
    <source>
        <dbReference type="Proteomes" id="UP001174347"/>
    </source>
</evidence>
<dbReference type="RefSeq" id="WP_200288664.1">
    <property type="nucleotide sequence ID" value="NZ_CP067012.1"/>
</dbReference>
<dbReference type="InterPro" id="IPR049492">
    <property type="entry name" value="BD-FAE-like_dom"/>
</dbReference>
<feature type="transmembrane region" description="Helical" evidence="2">
    <location>
        <begin position="44"/>
        <end position="64"/>
    </location>
</feature>
<evidence type="ECO:0000256" key="1">
    <source>
        <dbReference type="ARBA" id="ARBA00022801"/>
    </source>
</evidence>
<keyword evidence="2" id="KW-0812">Transmembrane</keyword>
<dbReference type="GO" id="GO:0016787">
    <property type="term" value="F:hydrolase activity"/>
    <property type="evidence" value="ECO:0007669"/>
    <property type="project" value="UniProtKB-KW"/>
</dbReference>
<feature type="transmembrane region" description="Helical" evidence="2">
    <location>
        <begin position="69"/>
        <end position="88"/>
    </location>
</feature>
<keyword evidence="1 4" id="KW-0378">Hydrolase</keyword>
<feature type="domain" description="BD-FAE-like" evidence="3">
    <location>
        <begin position="150"/>
        <end position="349"/>
    </location>
</feature>
<evidence type="ECO:0000313" key="4">
    <source>
        <dbReference type="EMBL" id="MDN8620920.1"/>
    </source>
</evidence>
<dbReference type="InterPro" id="IPR050300">
    <property type="entry name" value="GDXG_lipolytic_enzyme"/>
</dbReference>
<dbReference type="GeneID" id="81705423"/>
<accession>A0ABT8Q7D6</accession>
<gene>
    <name evidence="4" type="ORF">Q0N36_10115</name>
</gene>
<sequence>MKVIARLLSIPLTLIAMLVLWLAVSPFTPHISYWGAGSLIGPQYIGPLLLIALVLVILAALGALASRSCYVPSVLAGIALVASVGLLGTQIHAAKEQGTDVDIPAAFTWTGVEKADEGPDHTVTYDSFNGDDLTMDIYSPETHSIRSGSSHPRKHPVMMYVHGGGWDQMTKRSQAFNMRQMAQRGYLVLSIDYTLSSWEQPTWKVAAGQVGCAMNWVNAHAADYGGDSERFFTYGESAGGQLVLNATADVAAHPSQLPFTDCSGTPAVPSAVYADSPALDVRHIYDSDDPYAGQGSRDTVEKYLGGTPKEYPDRADFVTSATHLTSDMPPIMIVRSDHDRLVPPASYDDFRQRAKDKGVELEEYVRPHADHASALSAHGVWNQHLLQAMTEFFQANDLEDDL</sequence>
<dbReference type="Proteomes" id="UP001174347">
    <property type="component" value="Unassembled WGS sequence"/>
</dbReference>
<keyword evidence="2" id="KW-1133">Transmembrane helix</keyword>
<evidence type="ECO:0000259" key="3">
    <source>
        <dbReference type="Pfam" id="PF20434"/>
    </source>
</evidence>
<keyword evidence="2" id="KW-0472">Membrane</keyword>
<feature type="transmembrane region" description="Helical" evidence="2">
    <location>
        <begin position="7"/>
        <end position="24"/>
    </location>
</feature>
<dbReference type="PANTHER" id="PTHR48081">
    <property type="entry name" value="AB HYDROLASE SUPERFAMILY PROTEIN C4A8.06C"/>
    <property type="match status" value="1"/>
</dbReference>
<organism evidence="4 5">
    <name type="scientific">Corynebacterium kefirresidentii</name>
    <dbReference type="NCBI Taxonomy" id="1979527"/>
    <lineage>
        <taxon>Bacteria</taxon>
        <taxon>Bacillati</taxon>
        <taxon>Actinomycetota</taxon>
        <taxon>Actinomycetes</taxon>
        <taxon>Mycobacteriales</taxon>
        <taxon>Corynebacteriaceae</taxon>
        <taxon>Corynebacterium</taxon>
    </lineage>
</organism>